<dbReference type="PANTHER" id="PTHR31170:SF25">
    <property type="entry name" value="BNAA09G04570D PROTEIN"/>
    <property type="match status" value="1"/>
</dbReference>
<evidence type="ECO:0000256" key="2">
    <source>
        <dbReference type="SAM" id="Phobius"/>
    </source>
</evidence>
<dbReference type="OrthoDB" id="1936937at2759"/>
<dbReference type="InterPro" id="IPR004158">
    <property type="entry name" value="DUF247_pln"/>
</dbReference>
<sequence length="485" mass="56355">MSYHWVAPEPRCEVRSDEKSTTSEEIERIKQWAEEHSSTSGGKIEIKNAEWKIVHEVVSDIVPGTIKDKRTSTIFAVPPEILSVDGKAYEPKAVCIGPFFHHLRCGKHLQSMEIYKWVCVHKLMSKHKDSIEVLLRDCLRKMKELLARVRSKYSQNFNDIKPADFARMLMLDGCFLLNLLLRYADGPEKAELDDDDATPIVSRLWIWDVVRHDLLLLQNQIPFFVIQSLYELLNPHDKKNTNLVDCAINYFSPLDPCRKPKQTRFYIPVEDVHHLLHLIYLSLLPCPQYCKSRPGCCESDRWIPSATELGQAGIKFKRRNKACAPGFLSFLDVKFSDGVMEIPRLMVHDYSVSLLRNFIAFEQCYAGTQCHVTAYAAFMDFLIKTEKDVRLLYQNDILINSMTVDRDATLFFSRLRYQVHHPQDTNYLRRLLLDVNDYRQSKWRKWRLELFRDYFYSPWSIISAGAAALGLLVAIAQLVVAIVFR</sequence>
<organism evidence="3 4">
    <name type="scientific">Cocos nucifera</name>
    <name type="common">Coconut palm</name>
    <dbReference type="NCBI Taxonomy" id="13894"/>
    <lineage>
        <taxon>Eukaryota</taxon>
        <taxon>Viridiplantae</taxon>
        <taxon>Streptophyta</taxon>
        <taxon>Embryophyta</taxon>
        <taxon>Tracheophyta</taxon>
        <taxon>Spermatophyta</taxon>
        <taxon>Magnoliopsida</taxon>
        <taxon>Liliopsida</taxon>
        <taxon>Arecaceae</taxon>
        <taxon>Arecoideae</taxon>
        <taxon>Cocoseae</taxon>
        <taxon>Attaleinae</taxon>
        <taxon>Cocos</taxon>
    </lineage>
</organism>
<dbReference type="Pfam" id="PF03140">
    <property type="entry name" value="DUF247"/>
    <property type="match status" value="1"/>
</dbReference>
<reference evidence="3" key="1">
    <citation type="journal article" date="2017" name="Gigascience">
        <title>The genome draft of coconut (Cocos nucifera).</title>
        <authorList>
            <person name="Xiao Y."/>
            <person name="Xu P."/>
            <person name="Fan H."/>
            <person name="Baudouin L."/>
            <person name="Xia W."/>
            <person name="Bocs S."/>
            <person name="Xu J."/>
            <person name="Li Q."/>
            <person name="Guo A."/>
            <person name="Zhou L."/>
            <person name="Li J."/>
            <person name="Wu Y."/>
            <person name="Ma Z."/>
            <person name="Armero A."/>
            <person name="Issali A.E."/>
            <person name="Liu N."/>
            <person name="Peng M."/>
            <person name="Yang Y."/>
        </authorList>
    </citation>
    <scope>NUCLEOTIDE SEQUENCE</scope>
    <source>
        <tissue evidence="3">Spear leaf of Hainan Tall coconut</tissue>
    </source>
</reference>
<keyword evidence="4" id="KW-1185">Reference proteome</keyword>
<keyword evidence="2" id="KW-0472">Membrane</keyword>
<keyword evidence="2" id="KW-1133">Transmembrane helix</keyword>
<keyword evidence="2" id="KW-0812">Transmembrane</keyword>
<proteinExistence type="predicted"/>
<reference evidence="3" key="2">
    <citation type="submission" date="2019-07" db="EMBL/GenBank/DDBJ databases">
        <authorList>
            <person name="Yang Y."/>
            <person name="Bocs S."/>
            <person name="Baudouin L."/>
        </authorList>
    </citation>
    <scope>NUCLEOTIDE SEQUENCE</scope>
    <source>
        <tissue evidence="3">Spear leaf of Hainan Tall coconut</tissue>
    </source>
</reference>
<evidence type="ECO:0000313" key="4">
    <source>
        <dbReference type="Proteomes" id="UP000797356"/>
    </source>
</evidence>
<feature type="transmembrane region" description="Helical" evidence="2">
    <location>
        <begin position="459"/>
        <end position="484"/>
    </location>
</feature>
<evidence type="ECO:0000313" key="3">
    <source>
        <dbReference type="EMBL" id="KAG1334049.1"/>
    </source>
</evidence>
<feature type="compositionally biased region" description="Basic and acidic residues" evidence="1">
    <location>
        <begin position="10"/>
        <end position="23"/>
    </location>
</feature>
<dbReference type="PANTHER" id="PTHR31170">
    <property type="entry name" value="BNAC04G53230D PROTEIN"/>
    <property type="match status" value="1"/>
</dbReference>
<gene>
    <name evidence="3" type="ORF">COCNU_03G001680</name>
</gene>
<evidence type="ECO:0000256" key="1">
    <source>
        <dbReference type="SAM" id="MobiDB-lite"/>
    </source>
</evidence>
<dbReference type="EMBL" id="CM017874">
    <property type="protein sequence ID" value="KAG1334049.1"/>
    <property type="molecule type" value="Genomic_DNA"/>
</dbReference>
<dbReference type="AlphaFoldDB" id="A0A8K0MY63"/>
<comment type="caution">
    <text evidence="3">The sequence shown here is derived from an EMBL/GenBank/DDBJ whole genome shotgun (WGS) entry which is preliminary data.</text>
</comment>
<protein>
    <submittedName>
        <fullName evidence="3">UPF0481 protein</fullName>
    </submittedName>
</protein>
<accession>A0A8K0MY63</accession>
<name>A0A8K0MY63_COCNU</name>
<dbReference type="Proteomes" id="UP000797356">
    <property type="component" value="Chromosome 3"/>
</dbReference>
<feature type="region of interest" description="Disordered" evidence="1">
    <location>
        <begin position="1"/>
        <end position="23"/>
    </location>
</feature>